<gene>
    <name evidence="2" type="ORF">WA026_020676</name>
</gene>
<accession>A0AAW1U640</accession>
<organism evidence="2 3">
    <name type="scientific">Henosepilachna vigintioctopunctata</name>
    <dbReference type="NCBI Taxonomy" id="420089"/>
    <lineage>
        <taxon>Eukaryota</taxon>
        <taxon>Metazoa</taxon>
        <taxon>Ecdysozoa</taxon>
        <taxon>Arthropoda</taxon>
        <taxon>Hexapoda</taxon>
        <taxon>Insecta</taxon>
        <taxon>Pterygota</taxon>
        <taxon>Neoptera</taxon>
        <taxon>Endopterygota</taxon>
        <taxon>Coleoptera</taxon>
        <taxon>Polyphaga</taxon>
        <taxon>Cucujiformia</taxon>
        <taxon>Coccinelloidea</taxon>
        <taxon>Coccinellidae</taxon>
        <taxon>Epilachninae</taxon>
        <taxon>Epilachnini</taxon>
        <taxon>Henosepilachna</taxon>
    </lineage>
</organism>
<dbReference type="AlphaFoldDB" id="A0AAW1U640"/>
<feature type="compositionally biased region" description="Basic and acidic residues" evidence="1">
    <location>
        <begin position="761"/>
        <end position="788"/>
    </location>
</feature>
<proteinExistence type="predicted"/>
<name>A0AAW1U640_9CUCU</name>
<dbReference type="EMBL" id="JARQZJ010000045">
    <property type="protein sequence ID" value="KAK9878048.1"/>
    <property type="molecule type" value="Genomic_DNA"/>
</dbReference>
<evidence type="ECO:0000313" key="2">
    <source>
        <dbReference type="EMBL" id="KAK9878048.1"/>
    </source>
</evidence>
<feature type="compositionally biased region" description="Polar residues" evidence="1">
    <location>
        <begin position="144"/>
        <end position="153"/>
    </location>
</feature>
<evidence type="ECO:0000313" key="3">
    <source>
        <dbReference type="Proteomes" id="UP001431783"/>
    </source>
</evidence>
<evidence type="ECO:0000256" key="1">
    <source>
        <dbReference type="SAM" id="MobiDB-lite"/>
    </source>
</evidence>
<dbReference type="Proteomes" id="UP001431783">
    <property type="component" value="Unassembled WGS sequence"/>
</dbReference>
<reference evidence="2 3" key="1">
    <citation type="submission" date="2023-03" db="EMBL/GenBank/DDBJ databases">
        <title>Genome insight into feeding habits of ladybird beetles.</title>
        <authorList>
            <person name="Li H.-S."/>
            <person name="Huang Y.-H."/>
            <person name="Pang H."/>
        </authorList>
    </citation>
    <scope>NUCLEOTIDE SEQUENCE [LARGE SCALE GENOMIC DNA]</scope>
    <source>
        <strain evidence="2">SYSU_2023b</strain>
        <tissue evidence="2">Whole body</tissue>
    </source>
</reference>
<feature type="region of interest" description="Disordered" evidence="1">
    <location>
        <begin position="559"/>
        <end position="598"/>
    </location>
</feature>
<protein>
    <submittedName>
        <fullName evidence="2">Uncharacterized protein</fullName>
    </submittedName>
</protein>
<feature type="compositionally biased region" description="Basic and acidic residues" evidence="1">
    <location>
        <begin position="559"/>
        <end position="568"/>
    </location>
</feature>
<feature type="region of interest" description="Disordered" evidence="1">
    <location>
        <begin position="39"/>
        <end position="58"/>
    </location>
</feature>
<feature type="region of interest" description="Disordered" evidence="1">
    <location>
        <begin position="761"/>
        <end position="797"/>
    </location>
</feature>
<feature type="region of interest" description="Disordered" evidence="1">
    <location>
        <begin position="144"/>
        <end position="168"/>
    </location>
</feature>
<feature type="compositionally biased region" description="Polar residues" evidence="1">
    <location>
        <begin position="569"/>
        <end position="588"/>
    </location>
</feature>
<sequence>MCPLKTKSEVYAQQSLMKTVLEMNVDTFLFRTSDKITNENNDEYTMKNGGTSIASGGEQKSEGYIMKSVLNWMKHSSTENLQNTSLYPLGPIKHEGLVYINPLVDSSNLISKFSDNDSISDSSRIKCERKFNVDTCKQLTEASIKSSTNIQTPQPKPRQKSKEIIEEPIHESDLYTKQISPVRDDLLDEHDRADEISYSDKKKFWENISKHPTQKPSESVTAKKRKSIGEASGIPIPKPRGGLQFSYSLAVTDDEKNSFVEYKEGEHMADYKTDEMTFKEFLEHDSKLSESTQDKTPHTEEECSSRISLEGQILEPSSDNTTVKDYMTFDETISSNDKTTIIKRELLNENISDKNLLELSLAEDDNHEINMLKNVEEISFENLNRHLETVEPTQGKVEEFDSDYEIHPVLSNKEKSVETCEEYHKVNETEKTLLKKSYVLTKEISEEKSTSKITEQSEIDMKQHTELLNTVQYADIICEKVDKSDKESLLKEEFSSTEKSNEICEKLDGKAEFSESEILTYSDTMAGSKLDEFSAGMEKSISIIPKKCLISDEKVSSDFHEETARTKIETSQSTESDSEGSGQNSSHGGDNVGYISDSGDVEQYISDSEIEDRVPQIRERQMSVFVAPSVSQRTRYERSASLPTEDLYEISARNIKSRKLYYEEQIKKEMIKEQLTIDLEDDVSPERKSINSSIDVVEVNERENTETYDASYPTNEEADENILSGQFRTQMHETRGDQLIPVQETEEDATKLNECRIEEETEIHVDKSETEKSEKGNDKINDDRHNEILESSAQRNRSPILMKEHGDIYSVTSDQPTITVTLSGLQKRISEEEDPYSPKIDCKITDTTMQSTGKSIPSPEIKEEDFSSEVAKTIRSRADLDFDSDNQINKELTTLTKESPSNVAQTDYSSIVYPSEVNTDSTIWEVSVESEVLKEEKLSSLPSIPVAVQSSPIDSKFENASKLLPKEKRI</sequence>
<comment type="caution">
    <text evidence="2">The sequence shown here is derived from an EMBL/GenBank/DDBJ whole genome shotgun (WGS) entry which is preliminary data.</text>
</comment>
<feature type="compositionally biased region" description="Polar residues" evidence="1">
    <location>
        <begin position="211"/>
        <end position="220"/>
    </location>
</feature>
<feature type="region of interest" description="Disordered" evidence="1">
    <location>
        <begin position="211"/>
        <end position="239"/>
    </location>
</feature>
<keyword evidence="3" id="KW-1185">Reference proteome</keyword>